<keyword evidence="2" id="KW-0479">Metal-binding</keyword>
<dbReference type="InterPro" id="IPR008257">
    <property type="entry name" value="Pept_M19"/>
</dbReference>
<comment type="catalytic activity">
    <reaction evidence="2">
        <text>an L-aminoacyl-L-amino acid + H2O = 2 an L-alpha-amino acid</text>
        <dbReference type="Rhea" id="RHEA:48940"/>
        <dbReference type="ChEBI" id="CHEBI:15377"/>
        <dbReference type="ChEBI" id="CHEBI:59869"/>
        <dbReference type="ChEBI" id="CHEBI:77460"/>
        <dbReference type="EC" id="3.4.13.19"/>
    </reaction>
</comment>
<organism evidence="3 4">
    <name type="scientific">Cytospora leucostoma</name>
    <dbReference type="NCBI Taxonomy" id="1230097"/>
    <lineage>
        <taxon>Eukaryota</taxon>
        <taxon>Fungi</taxon>
        <taxon>Dikarya</taxon>
        <taxon>Ascomycota</taxon>
        <taxon>Pezizomycotina</taxon>
        <taxon>Sordariomycetes</taxon>
        <taxon>Sordariomycetidae</taxon>
        <taxon>Diaporthales</taxon>
        <taxon>Cytosporaceae</taxon>
        <taxon>Cytospora</taxon>
    </lineage>
</organism>
<evidence type="ECO:0000256" key="1">
    <source>
        <dbReference type="ARBA" id="ARBA00022997"/>
    </source>
</evidence>
<name>A0A423X7M0_9PEZI</name>
<keyword evidence="2" id="KW-0862">Zinc</keyword>
<dbReference type="EMBL" id="LKEB01000024">
    <property type="protein sequence ID" value="ROW11956.1"/>
    <property type="molecule type" value="Genomic_DNA"/>
</dbReference>
<accession>A0A423X7M0</accession>
<keyword evidence="4" id="KW-1185">Reference proteome</keyword>
<dbReference type="PANTHER" id="PTHR10443:SF12">
    <property type="entry name" value="DIPEPTIDASE"/>
    <property type="match status" value="1"/>
</dbReference>
<dbReference type="OrthoDB" id="445695at2759"/>
<dbReference type="CDD" id="cd01301">
    <property type="entry name" value="rDP_like"/>
    <property type="match status" value="1"/>
</dbReference>
<dbReference type="InParanoid" id="A0A423X7M0"/>
<keyword evidence="2" id="KW-0378">Hydrolase</keyword>
<keyword evidence="2" id="KW-0482">Metalloprotease</keyword>
<keyword evidence="2" id="KW-0645">Protease</keyword>
<evidence type="ECO:0000313" key="4">
    <source>
        <dbReference type="Proteomes" id="UP000285146"/>
    </source>
</evidence>
<evidence type="ECO:0000256" key="2">
    <source>
        <dbReference type="RuleBase" id="RU341113"/>
    </source>
</evidence>
<dbReference type="SUPFAM" id="SSF51556">
    <property type="entry name" value="Metallo-dependent hydrolases"/>
    <property type="match status" value="1"/>
</dbReference>
<dbReference type="PANTHER" id="PTHR10443">
    <property type="entry name" value="MICROSOMAL DIPEPTIDASE"/>
    <property type="match status" value="1"/>
</dbReference>
<comment type="cofactor">
    <cofactor evidence="2">
        <name>Zn(2+)</name>
        <dbReference type="ChEBI" id="CHEBI:29105"/>
    </cofactor>
</comment>
<proteinExistence type="inferred from homology"/>
<evidence type="ECO:0000313" key="3">
    <source>
        <dbReference type="EMBL" id="ROW11956.1"/>
    </source>
</evidence>
<comment type="caution">
    <text evidence="3">The sequence shown here is derived from an EMBL/GenBank/DDBJ whole genome shotgun (WGS) entry which is preliminary data.</text>
</comment>
<dbReference type="Gene3D" id="3.20.20.140">
    <property type="entry name" value="Metal-dependent hydrolases"/>
    <property type="match status" value="1"/>
</dbReference>
<sequence>MRTRAFLNVTLGDEENTSREPAGSRWTVPGLIGILAIGLACWATYSHQAFTNIDQSDYAARTEQILRTTPLIDGHNDLPFLLRLELHNQIYDNKTFPFRDSLASHTDLARMKEGQVGGQFWSVFVECDDLADLNDPTHAVRDTLEQIDVARRFIAETHELQFCGTASCARKAFKRGKIPSMLGAEGLHQTGSSIAVIRQLYDLGVRYITVTHNCDNPYATAASTVTETGEDGGLTAFGAAAIKEMNRLGMMVDLAHVSHQTMRDVLEVTQAPVIFSHTTCYELAKTYRNAPDDVIARLKLNGGLLMVMFVRTFLNVEEPDAANIETVVDHIMHVVKVAGWDHVGIGGDFDGTTAIADGINSVADYPKLIQAVMRRGATDQQVKQLVGENILRVWRKNEEISVKLSAETRPVEDVWQGRTWFSKWNDLVPRMIPENSNREY</sequence>
<dbReference type="GO" id="GO:0070573">
    <property type="term" value="F:metallodipeptidase activity"/>
    <property type="evidence" value="ECO:0007669"/>
    <property type="project" value="InterPro"/>
</dbReference>
<keyword evidence="1 2" id="KW-0224">Dipeptidase</keyword>
<comment type="similarity">
    <text evidence="2">Belongs to the metallo-dependent hydrolases superfamily. Peptidase M19 family.</text>
</comment>
<dbReference type="EC" id="3.4.13.19" evidence="2"/>
<protein>
    <recommendedName>
        <fullName evidence="2">Dipeptidase</fullName>
        <ecNumber evidence="2">3.4.13.19</ecNumber>
    </recommendedName>
</protein>
<dbReference type="PROSITE" id="PS51365">
    <property type="entry name" value="RENAL_DIPEPTIDASE_2"/>
    <property type="match status" value="1"/>
</dbReference>
<dbReference type="STRING" id="1230097.A0A423X7M0"/>
<dbReference type="GO" id="GO:0006508">
    <property type="term" value="P:proteolysis"/>
    <property type="evidence" value="ECO:0007669"/>
    <property type="project" value="UniProtKB-KW"/>
</dbReference>
<dbReference type="AlphaFoldDB" id="A0A423X7M0"/>
<reference evidence="3 4" key="1">
    <citation type="submission" date="2015-09" db="EMBL/GenBank/DDBJ databases">
        <title>Host preference determinants of Valsa canker pathogens revealed by comparative genomics.</title>
        <authorList>
            <person name="Yin Z."/>
            <person name="Huang L."/>
        </authorList>
    </citation>
    <scope>NUCLEOTIDE SEQUENCE [LARGE SCALE GENOMIC DNA]</scope>
    <source>
        <strain evidence="3 4">SXYLt</strain>
    </source>
</reference>
<dbReference type="Pfam" id="PF01244">
    <property type="entry name" value="Peptidase_M19"/>
    <property type="match status" value="1"/>
</dbReference>
<dbReference type="GO" id="GO:0046872">
    <property type="term" value="F:metal ion binding"/>
    <property type="evidence" value="ECO:0007669"/>
    <property type="project" value="UniProtKB-UniRule"/>
</dbReference>
<gene>
    <name evidence="3" type="ORF">VPNG_05166</name>
</gene>
<dbReference type="Proteomes" id="UP000285146">
    <property type="component" value="Unassembled WGS sequence"/>
</dbReference>
<dbReference type="InterPro" id="IPR032466">
    <property type="entry name" value="Metal_Hydrolase"/>
</dbReference>